<dbReference type="RefSeq" id="WP_157402586.1">
    <property type="nucleotide sequence ID" value="NZ_JABULY010000001.1"/>
</dbReference>
<sequence length="129" mass="15307">MNRLKATIMLLSAITLTACAVSPEQRAEREAKRVRAEQALQVKLAKQCDMETAELMHEQFNPPLDRTEKEQKLFEKRYTEKVNNPVFQACYKLALENYKAQEELSYMRMHYDEDFRFGFGFSRFCYACW</sequence>
<evidence type="ECO:0000313" key="2">
    <source>
        <dbReference type="EMBL" id="MBV6531016.1"/>
    </source>
</evidence>
<dbReference type="GeneID" id="65548398"/>
<reference evidence="3 5" key="1">
    <citation type="journal article" date="2021" name="Mol. Ecol.">
        <title>Polar bear-adapted Ursidibacter maritimus are remarkably conserved after generations in captivity.</title>
        <authorList>
            <person name="Espinosa-Gongora C."/>
            <person name="Hansen M.J."/>
            <person name="Bertelsen M.F."/>
            <person name="Bojesen A.M."/>
        </authorList>
    </citation>
    <scope>NUCLEOTIDE SEQUENCE</scope>
    <source>
        <strain evidence="3">Pb43105x</strain>
        <strain evidence="2 5">Pb43106</strain>
    </source>
</reference>
<keyword evidence="1" id="KW-0732">Signal</keyword>
<keyword evidence="5" id="KW-1185">Reference proteome</keyword>
<gene>
    <name evidence="2" type="ORF">HT657_02445</name>
    <name evidence="3" type="ORF">HT672_02650</name>
</gene>
<evidence type="ECO:0000313" key="4">
    <source>
        <dbReference type="Proteomes" id="UP000732858"/>
    </source>
</evidence>
<evidence type="ECO:0008006" key="6">
    <source>
        <dbReference type="Google" id="ProtNLM"/>
    </source>
</evidence>
<dbReference type="EMBL" id="JABUMC010000003">
    <property type="protein sequence ID" value="MBV6546200.1"/>
    <property type="molecule type" value="Genomic_DNA"/>
</dbReference>
<organism evidence="3 4">
    <name type="scientific">Ursidibacter maritimus</name>
    <dbReference type="NCBI Taxonomy" id="1331689"/>
    <lineage>
        <taxon>Bacteria</taxon>
        <taxon>Pseudomonadati</taxon>
        <taxon>Pseudomonadota</taxon>
        <taxon>Gammaproteobacteria</taxon>
        <taxon>Pasteurellales</taxon>
        <taxon>Pasteurellaceae</taxon>
        <taxon>Ursidibacter</taxon>
    </lineage>
</organism>
<name>A0A949T3I2_9PAST</name>
<dbReference type="Proteomes" id="UP001196379">
    <property type="component" value="Unassembled WGS sequence"/>
</dbReference>
<evidence type="ECO:0000313" key="3">
    <source>
        <dbReference type="EMBL" id="MBV6546200.1"/>
    </source>
</evidence>
<protein>
    <recommendedName>
        <fullName evidence="6">Lipoprotein</fullName>
    </recommendedName>
</protein>
<dbReference type="OrthoDB" id="8606465at2"/>
<feature type="chain" id="PRO_5037880304" description="Lipoprotein" evidence="1">
    <location>
        <begin position="21"/>
        <end position="129"/>
    </location>
</feature>
<evidence type="ECO:0000256" key="1">
    <source>
        <dbReference type="SAM" id="SignalP"/>
    </source>
</evidence>
<dbReference type="EMBL" id="JABULY010000001">
    <property type="protein sequence ID" value="MBV6531016.1"/>
    <property type="molecule type" value="Genomic_DNA"/>
</dbReference>
<dbReference type="AlphaFoldDB" id="A0A949T3I2"/>
<dbReference type="Proteomes" id="UP000732858">
    <property type="component" value="Unassembled WGS sequence"/>
</dbReference>
<proteinExistence type="predicted"/>
<dbReference type="PROSITE" id="PS51257">
    <property type="entry name" value="PROKAR_LIPOPROTEIN"/>
    <property type="match status" value="1"/>
</dbReference>
<evidence type="ECO:0000313" key="5">
    <source>
        <dbReference type="Proteomes" id="UP001196379"/>
    </source>
</evidence>
<accession>A0A949T3I2</accession>
<feature type="signal peptide" evidence="1">
    <location>
        <begin position="1"/>
        <end position="20"/>
    </location>
</feature>
<comment type="caution">
    <text evidence="3">The sequence shown here is derived from an EMBL/GenBank/DDBJ whole genome shotgun (WGS) entry which is preliminary data.</text>
</comment>